<dbReference type="OrthoDB" id="2781056at2"/>
<evidence type="ECO:0000313" key="2">
    <source>
        <dbReference type="EMBL" id="RAK19596.1"/>
    </source>
</evidence>
<accession>A0A327YHC8</accession>
<dbReference type="InterPro" id="IPR025048">
    <property type="entry name" value="DUF3987"/>
</dbReference>
<keyword evidence="3" id="KW-1185">Reference proteome</keyword>
<evidence type="ECO:0000313" key="3">
    <source>
        <dbReference type="Proteomes" id="UP000249620"/>
    </source>
</evidence>
<feature type="coiled-coil region" evidence="1">
    <location>
        <begin position="272"/>
        <end position="299"/>
    </location>
</feature>
<organism evidence="2 3">
    <name type="scientific">Flavobacterium aquaticum</name>
    <dbReference type="NCBI Taxonomy" id="1236486"/>
    <lineage>
        <taxon>Bacteria</taxon>
        <taxon>Pseudomonadati</taxon>
        <taxon>Bacteroidota</taxon>
        <taxon>Flavobacteriia</taxon>
        <taxon>Flavobacteriales</taxon>
        <taxon>Flavobacteriaceae</taxon>
        <taxon>Flavobacterium</taxon>
    </lineage>
</organism>
<reference evidence="2 3" key="1">
    <citation type="submission" date="2018-06" db="EMBL/GenBank/DDBJ databases">
        <title>Genomic Encyclopedia of Type Strains, Phase III (KMG-III): the genomes of soil and plant-associated and newly described type strains.</title>
        <authorList>
            <person name="Whitman W."/>
        </authorList>
    </citation>
    <scope>NUCLEOTIDE SEQUENCE [LARGE SCALE GENOMIC DNA]</scope>
    <source>
        <strain evidence="2 3">CGMCC 1.12398</strain>
    </source>
</reference>
<dbReference type="Pfam" id="PF13148">
    <property type="entry name" value="DUF3987"/>
    <property type="match status" value="1"/>
</dbReference>
<dbReference type="RefSeq" id="WP_111567821.1">
    <property type="nucleotide sequence ID" value="NZ_QLMI01000010.1"/>
</dbReference>
<dbReference type="EMBL" id="QLMI01000010">
    <property type="protein sequence ID" value="RAK19596.1"/>
    <property type="molecule type" value="Genomic_DNA"/>
</dbReference>
<dbReference type="AlphaFoldDB" id="A0A327YHC8"/>
<keyword evidence="1" id="KW-0175">Coiled coil</keyword>
<proteinExistence type="predicted"/>
<sequence>MEFKNIEEIEKSIDSVVLNDKQKAIKELHEIIELLPNEISNLIDFGFRINRIPKEYMLTSILFAFSNAVGLAYELQALGHRNYGNLFFAIVGNRGDMKSLPMKIATSVLNTIDSDTYKEGNSSESENLKQKKLLIQNATIQAAQTSHSYNPYSVGIFLDEIMFLVEKMGNKNNSDGMAWRTFLLEGYNNSTIDILRQTTRSFRIDKSYPTLLGSIQEQFLPTLFGNGNLESGFIDRILFTTKLTENNILSKESIPREVIGNYENLLTRVFSLRKLIEENEEIESETLELNDEAENLLFNYIQNLINQQKKSDSIIKAYLSKLQISIYKLIILIHAIRSKNYIASIINLDTIKLAIRVNDFYFLNFKIINSEKENSKDLEFNINAAIRKAIQNNASQSDFIKVFGVPKSTLSRKWNEIINNMELETK</sequence>
<name>A0A327YHC8_9FLAO</name>
<comment type="caution">
    <text evidence="2">The sequence shown here is derived from an EMBL/GenBank/DDBJ whole genome shotgun (WGS) entry which is preliminary data.</text>
</comment>
<evidence type="ECO:0000256" key="1">
    <source>
        <dbReference type="SAM" id="Coils"/>
    </source>
</evidence>
<gene>
    <name evidence="2" type="ORF">B0I03_11023</name>
</gene>
<protein>
    <submittedName>
        <fullName evidence="2">Uncharacterized protein DUF3987</fullName>
    </submittedName>
</protein>
<dbReference type="Proteomes" id="UP000249620">
    <property type="component" value="Unassembled WGS sequence"/>
</dbReference>